<dbReference type="Proteomes" id="UP000712600">
    <property type="component" value="Unassembled WGS sequence"/>
</dbReference>
<dbReference type="AlphaFoldDB" id="A0A8S9NPM4"/>
<reference evidence="2" key="1">
    <citation type="submission" date="2019-12" db="EMBL/GenBank/DDBJ databases">
        <title>Genome sequencing and annotation of Brassica cretica.</title>
        <authorList>
            <person name="Studholme D.J."/>
            <person name="Sarris P."/>
        </authorList>
    </citation>
    <scope>NUCLEOTIDE SEQUENCE</scope>
    <source>
        <strain evidence="2">PFS-109/04</strain>
        <tissue evidence="2">Leaf</tissue>
    </source>
</reference>
<evidence type="ECO:0000259" key="1">
    <source>
        <dbReference type="Pfam" id="PF13456"/>
    </source>
</evidence>
<sequence>MQRRTWRQGAGAAWVTRDSTGTVLLHSRRSSGGIQTKDEACFVSIAWDIESMKSLRYQKVHFALEGRMFVDAINNPKALPSFKFKVLEIRHLLRSFLEWRMLVELYNANRGARLIATSAVLDLRYQSYVAKGHRKWCSNVFENDLGDRSR</sequence>
<evidence type="ECO:0000313" key="2">
    <source>
        <dbReference type="EMBL" id="KAF3505449.1"/>
    </source>
</evidence>
<feature type="domain" description="RNase H type-1" evidence="1">
    <location>
        <begin position="8"/>
        <end position="117"/>
    </location>
</feature>
<dbReference type="GO" id="GO:0004523">
    <property type="term" value="F:RNA-DNA hybrid ribonuclease activity"/>
    <property type="evidence" value="ECO:0007669"/>
    <property type="project" value="InterPro"/>
</dbReference>
<comment type="caution">
    <text evidence="2">The sequence shown here is derived from an EMBL/GenBank/DDBJ whole genome shotgun (WGS) entry which is preliminary data.</text>
</comment>
<dbReference type="EMBL" id="QGKX02001521">
    <property type="protein sequence ID" value="KAF3505449.1"/>
    <property type="molecule type" value="Genomic_DNA"/>
</dbReference>
<dbReference type="Pfam" id="PF13456">
    <property type="entry name" value="RVT_3"/>
    <property type="match status" value="1"/>
</dbReference>
<dbReference type="GO" id="GO:0003676">
    <property type="term" value="F:nucleic acid binding"/>
    <property type="evidence" value="ECO:0007669"/>
    <property type="project" value="InterPro"/>
</dbReference>
<organism evidence="2 3">
    <name type="scientific">Brassica cretica</name>
    <name type="common">Mustard</name>
    <dbReference type="NCBI Taxonomy" id="69181"/>
    <lineage>
        <taxon>Eukaryota</taxon>
        <taxon>Viridiplantae</taxon>
        <taxon>Streptophyta</taxon>
        <taxon>Embryophyta</taxon>
        <taxon>Tracheophyta</taxon>
        <taxon>Spermatophyta</taxon>
        <taxon>Magnoliopsida</taxon>
        <taxon>eudicotyledons</taxon>
        <taxon>Gunneridae</taxon>
        <taxon>Pentapetalae</taxon>
        <taxon>rosids</taxon>
        <taxon>malvids</taxon>
        <taxon>Brassicales</taxon>
        <taxon>Brassicaceae</taxon>
        <taxon>Brassiceae</taxon>
        <taxon>Brassica</taxon>
    </lineage>
</organism>
<accession>A0A8S9NPM4</accession>
<protein>
    <recommendedName>
        <fullName evidence="1">RNase H type-1 domain-containing protein</fullName>
    </recommendedName>
</protein>
<dbReference type="InterPro" id="IPR002156">
    <property type="entry name" value="RNaseH_domain"/>
</dbReference>
<evidence type="ECO:0000313" key="3">
    <source>
        <dbReference type="Proteomes" id="UP000712600"/>
    </source>
</evidence>
<name>A0A8S9NPM4_BRACR</name>
<gene>
    <name evidence="2" type="ORF">F2Q69_00000145</name>
</gene>
<proteinExistence type="predicted"/>